<dbReference type="GO" id="GO:0046872">
    <property type="term" value="F:metal ion binding"/>
    <property type="evidence" value="ECO:0007669"/>
    <property type="project" value="UniProtKB-KW"/>
</dbReference>
<keyword evidence="2" id="KW-0479">Metal-binding</keyword>
<evidence type="ECO:0000256" key="4">
    <source>
        <dbReference type="ARBA" id="ARBA00022840"/>
    </source>
</evidence>
<evidence type="ECO:0000256" key="1">
    <source>
        <dbReference type="ARBA" id="ARBA00022598"/>
    </source>
</evidence>
<gene>
    <name evidence="7" type="ORF">VQ03_13945</name>
</gene>
<dbReference type="Proteomes" id="UP000036449">
    <property type="component" value="Unassembled WGS sequence"/>
</dbReference>
<keyword evidence="8" id="KW-1185">Reference proteome</keyword>
<dbReference type="SUPFAM" id="SSF56059">
    <property type="entry name" value="Glutathione synthetase ATP-binding domain-like"/>
    <property type="match status" value="1"/>
</dbReference>
<reference evidence="7 8" key="1">
    <citation type="submission" date="2015-03" db="EMBL/GenBank/DDBJ databases">
        <title>Genome sequencing of Methylobacterium tarhaniae DSM 25844.</title>
        <authorList>
            <person name="Chaudhry V."/>
            <person name="Patil P.B."/>
        </authorList>
    </citation>
    <scope>NUCLEOTIDE SEQUENCE [LARGE SCALE GENOMIC DNA]</scope>
    <source>
        <strain evidence="7 8">DSM 25844</strain>
    </source>
</reference>
<accession>A0A0J6T3W0</accession>
<keyword evidence="1" id="KW-0436">Ligase</keyword>
<dbReference type="EMBL" id="LABZ01000094">
    <property type="protein sequence ID" value="KMO40614.1"/>
    <property type="molecule type" value="Genomic_DNA"/>
</dbReference>
<dbReference type="GO" id="GO:0005524">
    <property type="term" value="F:ATP binding"/>
    <property type="evidence" value="ECO:0007669"/>
    <property type="project" value="UniProtKB-KW"/>
</dbReference>
<organism evidence="7 8">
    <name type="scientific">Methylobacterium tarhaniae</name>
    <dbReference type="NCBI Taxonomy" id="1187852"/>
    <lineage>
        <taxon>Bacteria</taxon>
        <taxon>Pseudomonadati</taxon>
        <taxon>Pseudomonadota</taxon>
        <taxon>Alphaproteobacteria</taxon>
        <taxon>Hyphomicrobiales</taxon>
        <taxon>Methylobacteriaceae</taxon>
        <taxon>Methylobacterium</taxon>
    </lineage>
</organism>
<dbReference type="AlphaFoldDB" id="A0A0J6T3W0"/>
<evidence type="ECO:0000256" key="3">
    <source>
        <dbReference type="ARBA" id="ARBA00022741"/>
    </source>
</evidence>
<feature type="domain" description="Glutathionylspermidine synthase pre-ATP-grasp-like" evidence="6">
    <location>
        <begin position="4"/>
        <end position="70"/>
    </location>
</feature>
<keyword evidence="4" id="KW-0067">ATP-binding</keyword>
<dbReference type="PATRIC" id="fig|1187852.3.peg.6857"/>
<evidence type="ECO:0000313" key="7">
    <source>
        <dbReference type="EMBL" id="KMO40614.1"/>
    </source>
</evidence>
<dbReference type="GO" id="GO:0016874">
    <property type="term" value="F:ligase activity"/>
    <property type="evidence" value="ECO:0007669"/>
    <property type="project" value="UniProtKB-KW"/>
</dbReference>
<proteinExistence type="predicted"/>
<evidence type="ECO:0000313" key="8">
    <source>
        <dbReference type="Proteomes" id="UP000036449"/>
    </source>
</evidence>
<keyword evidence="5" id="KW-0460">Magnesium</keyword>
<name>A0A0J6T3W0_9HYPH</name>
<dbReference type="InterPro" id="IPR005494">
    <property type="entry name" value="GSPS_pre-ATP-grasp-like_dom"/>
</dbReference>
<protein>
    <recommendedName>
        <fullName evidence="6">Glutathionylspermidine synthase pre-ATP-grasp-like domain-containing protein</fullName>
    </recommendedName>
</protein>
<dbReference type="Pfam" id="PF03738">
    <property type="entry name" value="GSP_synth"/>
    <property type="match status" value="1"/>
</dbReference>
<evidence type="ECO:0000256" key="5">
    <source>
        <dbReference type="ARBA" id="ARBA00022842"/>
    </source>
</evidence>
<sequence length="72" mass="7737">MRDGAVAARVEGPYGSEGYVRQGLAALPRFDGRHALVGSWMVGDEPAGLCLRESDGLVTTDRARFVPHIIDP</sequence>
<evidence type="ECO:0000256" key="2">
    <source>
        <dbReference type="ARBA" id="ARBA00022723"/>
    </source>
</evidence>
<comment type="caution">
    <text evidence="7">The sequence shown here is derived from an EMBL/GenBank/DDBJ whole genome shotgun (WGS) entry which is preliminary data.</text>
</comment>
<evidence type="ECO:0000259" key="6">
    <source>
        <dbReference type="Pfam" id="PF03738"/>
    </source>
</evidence>
<keyword evidence="3" id="KW-0547">Nucleotide-binding</keyword>